<feature type="domain" description="Antitoxin FitA-like ribbon-helix-helix" evidence="1">
    <location>
        <begin position="3"/>
        <end position="40"/>
    </location>
</feature>
<dbReference type="InterPro" id="IPR013321">
    <property type="entry name" value="Arc_rbn_hlx_hlx"/>
</dbReference>
<evidence type="ECO:0000259" key="1">
    <source>
        <dbReference type="Pfam" id="PF22513"/>
    </source>
</evidence>
<dbReference type="InterPro" id="IPR010985">
    <property type="entry name" value="Ribbon_hlx_hlx"/>
</dbReference>
<evidence type="ECO:0000313" key="3">
    <source>
        <dbReference type="Proteomes" id="UP000238415"/>
    </source>
</evidence>
<comment type="caution">
    <text evidence="2">The sequence shown here is derived from an EMBL/GenBank/DDBJ whole genome shotgun (WGS) entry which is preliminary data.</text>
</comment>
<reference evidence="2 3" key="1">
    <citation type="submission" date="2018-03" db="EMBL/GenBank/DDBJ databases">
        <title>Genome sequence of Moorella humiferrea DSM 23265.</title>
        <authorList>
            <person name="Poehlein A."/>
            <person name="Daniel R."/>
        </authorList>
    </citation>
    <scope>NUCLEOTIDE SEQUENCE [LARGE SCALE GENOMIC DNA]</scope>
    <source>
        <strain evidence="2 3">DSM 23265</strain>
    </source>
</reference>
<dbReference type="Pfam" id="PF22513">
    <property type="entry name" value="FitA-like_RHH"/>
    <property type="match status" value="1"/>
</dbReference>
<gene>
    <name evidence="2" type="ORF">MOHU_18270</name>
</gene>
<dbReference type="SUPFAM" id="SSF47598">
    <property type="entry name" value="Ribbon-helix-helix"/>
    <property type="match status" value="1"/>
</dbReference>
<keyword evidence="3" id="KW-1185">Reference proteome</keyword>
<organism evidence="2 3">
    <name type="scientific">Neomoorella humiferrea</name>
    <dbReference type="NCBI Taxonomy" id="676965"/>
    <lineage>
        <taxon>Bacteria</taxon>
        <taxon>Bacillati</taxon>
        <taxon>Bacillota</taxon>
        <taxon>Clostridia</taxon>
        <taxon>Neomoorellales</taxon>
        <taxon>Neomoorellaceae</taxon>
        <taxon>Neomoorella</taxon>
    </lineage>
</organism>
<dbReference type="EMBL" id="PVXM01000046">
    <property type="protein sequence ID" value="PRR70720.1"/>
    <property type="molecule type" value="Genomic_DNA"/>
</dbReference>
<sequence>MPDVLIRNVSKEVLATLKQRAAAKGRSLQVELHKILEEAAGENDLDGVKMAADIRKKLLARGKSYSDSVELIREDRER</sequence>
<dbReference type="AlphaFoldDB" id="A0A2T0ANW9"/>
<dbReference type="Gene3D" id="1.10.1220.10">
    <property type="entry name" value="Met repressor-like"/>
    <property type="match status" value="1"/>
</dbReference>
<dbReference type="InterPro" id="IPR053853">
    <property type="entry name" value="FitA-like_RHH"/>
</dbReference>
<proteinExistence type="predicted"/>
<protein>
    <recommendedName>
        <fullName evidence="1">Antitoxin FitA-like ribbon-helix-helix domain-containing protein</fullName>
    </recommendedName>
</protein>
<dbReference type="GO" id="GO:0006355">
    <property type="term" value="P:regulation of DNA-templated transcription"/>
    <property type="evidence" value="ECO:0007669"/>
    <property type="project" value="InterPro"/>
</dbReference>
<name>A0A2T0ANW9_9FIRM</name>
<evidence type="ECO:0000313" key="2">
    <source>
        <dbReference type="EMBL" id="PRR70720.1"/>
    </source>
</evidence>
<dbReference type="Proteomes" id="UP000238415">
    <property type="component" value="Unassembled WGS sequence"/>
</dbReference>
<accession>A0A2T0ANW9</accession>